<dbReference type="InterPro" id="IPR038606">
    <property type="entry name" value="To_sf"/>
</dbReference>
<dbReference type="PANTHER" id="PTHR11008:SF41">
    <property type="entry name" value="RE70318P"/>
    <property type="match status" value="1"/>
</dbReference>
<proteinExistence type="predicted"/>
<protein>
    <submittedName>
        <fullName evidence="2">Uncharacterized protein LOC106743698</fullName>
    </submittedName>
</protein>
<dbReference type="InterPro" id="IPR010562">
    <property type="entry name" value="Haemolymph_juvenile_hormone-bd"/>
</dbReference>
<accession>A0A6P3X4K7</accession>
<organism evidence="1 2">
    <name type="scientific">Dinoponera quadriceps</name>
    <name type="common">South American ant</name>
    <dbReference type="NCBI Taxonomy" id="609295"/>
    <lineage>
        <taxon>Eukaryota</taxon>
        <taxon>Metazoa</taxon>
        <taxon>Ecdysozoa</taxon>
        <taxon>Arthropoda</taxon>
        <taxon>Hexapoda</taxon>
        <taxon>Insecta</taxon>
        <taxon>Pterygota</taxon>
        <taxon>Neoptera</taxon>
        <taxon>Endopterygota</taxon>
        <taxon>Hymenoptera</taxon>
        <taxon>Apocrita</taxon>
        <taxon>Aculeata</taxon>
        <taxon>Formicoidea</taxon>
        <taxon>Formicidae</taxon>
        <taxon>Ponerinae</taxon>
        <taxon>Ponerini</taxon>
        <taxon>Dinoponera</taxon>
    </lineage>
</organism>
<dbReference type="AlphaFoldDB" id="A0A6P3X4K7"/>
<dbReference type="Gene3D" id="3.15.10.30">
    <property type="entry name" value="Haemolymph juvenile hormone binding protein"/>
    <property type="match status" value="1"/>
</dbReference>
<dbReference type="Proteomes" id="UP000515204">
    <property type="component" value="Unplaced"/>
</dbReference>
<dbReference type="GO" id="GO:0005615">
    <property type="term" value="C:extracellular space"/>
    <property type="evidence" value="ECO:0007669"/>
    <property type="project" value="TreeGrafter"/>
</dbReference>
<dbReference type="OrthoDB" id="8174700at2759"/>
<gene>
    <name evidence="2" type="primary">LOC106743698</name>
</gene>
<reference evidence="2" key="1">
    <citation type="submission" date="2025-08" db="UniProtKB">
        <authorList>
            <consortium name="RefSeq"/>
        </authorList>
    </citation>
    <scope>IDENTIFICATION</scope>
</reference>
<evidence type="ECO:0000313" key="1">
    <source>
        <dbReference type="Proteomes" id="UP000515204"/>
    </source>
</evidence>
<keyword evidence="1" id="KW-1185">Reference proteome</keyword>
<dbReference type="KEGG" id="dqu:106743698"/>
<dbReference type="RefSeq" id="XP_014473281.1">
    <property type="nucleotide sequence ID" value="XM_014617795.1"/>
</dbReference>
<dbReference type="PANTHER" id="PTHR11008">
    <property type="entry name" value="PROTEIN TAKEOUT-LIKE PROTEIN"/>
    <property type="match status" value="1"/>
</dbReference>
<sequence>MRKKLLEKIMNNKSYIEPIEPLHKERYEFSQENDKINGTVEFTNLTIHGLSNYSINEVQFTIEEQTGAGLKYGQFDIYKFRFETRFPSIQIFGIYNISATILKIPMLKRYIRYKRGYKMQANFEDVIANVSVRTTHRWNYVEEEHHYLNYVNMSFFDLRVAKVYLNDLDVDDLATFTLNTFLNNNLRTILDEMMPEFELNTFLSIQFGTYPTDILTY</sequence>
<evidence type="ECO:0000313" key="2">
    <source>
        <dbReference type="RefSeq" id="XP_014473281.1"/>
    </source>
</evidence>
<dbReference type="Pfam" id="PF06585">
    <property type="entry name" value="JHBP"/>
    <property type="match status" value="1"/>
</dbReference>
<dbReference type="GeneID" id="106743698"/>
<name>A0A6P3X4K7_DINQU</name>